<dbReference type="OrthoDB" id="9794201at2"/>
<dbReference type="Pfam" id="PF09299">
    <property type="entry name" value="Mu-transpos_C"/>
    <property type="match status" value="1"/>
</dbReference>
<evidence type="ECO:0000313" key="4">
    <source>
        <dbReference type="Proteomes" id="UP000062160"/>
    </source>
</evidence>
<reference evidence="3" key="1">
    <citation type="journal article" date="2016" name="Genome Announc.">
        <title>Draft Genome Sequence of the Syntrophic Lactate-Degrading Bacterium Tepidanaerobacter syntrophicus JLT.</title>
        <authorList>
            <person name="Matsuura N."/>
            <person name="Ohashi A."/>
            <person name="Tourlousse D.M."/>
            <person name="Sekiguchi Y."/>
        </authorList>
    </citation>
    <scope>NUCLEOTIDE SEQUENCE [LARGE SCALE GENOMIC DNA]</scope>
    <source>
        <strain evidence="3">JL</strain>
    </source>
</reference>
<dbReference type="InterPro" id="IPR036397">
    <property type="entry name" value="RNaseH_sf"/>
</dbReference>
<feature type="domain" description="Integrase catalytic" evidence="2">
    <location>
        <begin position="249"/>
        <end position="466"/>
    </location>
</feature>
<dbReference type="InterPro" id="IPR001584">
    <property type="entry name" value="Integrase_cat-core"/>
</dbReference>
<accession>A0A0U9HLF4</accession>
<evidence type="ECO:0000259" key="2">
    <source>
        <dbReference type="PROSITE" id="PS50994"/>
    </source>
</evidence>
<dbReference type="RefSeq" id="WP_059031733.1">
    <property type="nucleotide sequence ID" value="NZ_DF977000.1"/>
</dbReference>
<evidence type="ECO:0000256" key="1">
    <source>
        <dbReference type="SAM" id="Coils"/>
    </source>
</evidence>
<dbReference type="STRING" id="224999.GCA_001485475_00663"/>
<dbReference type="PROSITE" id="PS50994">
    <property type="entry name" value="INTEGRASE"/>
    <property type="match status" value="1"/>
</dbReference>
<gene>
    <name evidence="3" type="ORF">TSYNT_636</name>
</gene>
<sequence length="687" mass="80023">MLPINSVILYETSQGKIYYRILYYYKDIIYLIDIYGNSMPITVSETFIQSGLNDGTIHVLENEPYMIIKDEEAIPPKHKAIRDKAYNAIKEIVAIEPDIYIAEKRAKLVREYVYNVHEATVMRYLKRFWQRGMHKNSLLPDYHNCGGKQGNKEKNNTFVITPETIKIFNTALNRFYYNSSRKTLTLTYELMIKEYFSENGVVNDAIPTLRQFRYWFNKERSIKKEVSTRQSPKQYELQHRGLTGSSTEEAFGPGAIFQIDATVGDVYLVSQYNRNWIIGRPVIYTVMDVFSRCVVGINISLEGPSWIGASIALINAASDKVSFCRKYGIEIGNDEWNYCSTLPEAIIADRGELEGENIESLISAFGIKILNTSPYRGDMKGIIERYFNTINQHTKPFMPGAIKSQYRERGEQDYRLSAALDLRQFTQIIIKCVLYHNNHHYLSNYTRSEDMIADGVEPIPKLIWEWGVANRTGRLRTVDEDLLKLNLLPRDKATVTQHGIKFKGMLFGSKTSLKERWFEKARNNGSWKVDISYDPRDMSFIYIKYEDGRKFDKCFLLEHQSRYKEKSIEEVTYLMEYEKMQAKASKKAELQNKIDLLNDIEEIIEQAKEETKNEVEEGISKKRRIQNIRDNRNFEKQQERKQNIIEIRSEEPNIVVEEKAYGNAEQNLVELLLKAQKKGKDRAGFDT</sequence>
<protein>
    <submittedName>
        <fullName evidence="3">Mu transposase, C-terminal</fullName>
    </submittedName>
</protein>
<name>A0A0U9HLF4_9FIRM</name>
<dbReference type="AlphaFoldDB" id="A0A0U9HLF4"/>
<dbReference type="InterPro" id="IPR012337">
    <property type="entry name" value="RNaseH-like_sf"/>
</dbReference>
<dbReference type="InterPro" id="IPR015378">
    <property type="entry name" value="Transposase-like_Mu_C"/>
</dbReference>
<evidence type="ECO:0000313" key="3">
    <source>
        <dbReference type="EMBL" id="GAQ24657.1"/>
    </source>
</evidence>
<dbReference type="GO" id="GO:0015074">
    <property type="term" value="P:DNA integration"/>
    <property type="evidence" value="ECO:0007669"/>
    <property type="project" value="InterPro"/>
</dbReference>
<proteinExistence type="predicted"/>
<dbReference type="SUPFAM" id="SSF53098">
    <property type="entry name" value="Ribonuclease H-like"/>
    <property type="match status" value="1"/>
</dbReference>
<organism evidence="3">
    <name type="scientific">Tepidanaerobacter syntrophicus</name>
    <dbReference type="NCBI Taxonomy" id="224999"/>
    <lineage>
        <taxon>Bacteria</taxon>
        <taxon>Bacillati</taxon>
        <taxon>Bacillota</taxon>
        <taxon>Clostridia</taxon>
        <taxon>Thermosediminibacterales</taxon>
        <taxon>Tepidanaerobacteraceae</taxon>
        <taxon>Tepidanaerobacter</taxon>
    </lineage>
</organism>
<feature type="coiled-coil region" evidence="1">
    <location>
        <begin position="580"/>
        <end position="617"/>
    </location>
</feature>
<dbReference type="EMBL" id="DF977000">
    <property type="protein sequence ID" value="GAQ24657.1"/>
    <property type="molecule type" value="Genomic_DNA"/>
</dbReference>
<dbReference type="Proteomes" id="UP000062160">
    <property type="component" value="Unassembled WGS sequence"/>
</dbReference>
<keyword evidence="4" id="KW-1185">Reference proteome</keyword>
<dbReference type="Gene3D" id="3.30.420.10">
    <property type="entry name" value="Ribonuclease H-like superfamily/Ribonuclease H"/>
    <property type="match status" value="1"/>
</dbReference>
<dbReference type="GO" id="GO:0003676">
    <property type="term" value="F:nucleic acid binding"/>
    <property type="evidence" value="ECO:0007669"/>
    <property type="project" value="InterPro"/>
</dbReference>
<keyword evidence="1" id="KW-0175">Coiled coil</keyword>